<evidence type="ECO:0000256" key="3">
    <source>
        <dbReference type="ARBA" id="ARBA00047933"/>
    </source>
</evidence>
<organism evidence="6">
    <name type="scientific">Salpingoeca rosetta (strain ATCC 50818 / BSB-021)</name>
    <dbReference type="NCBI Taxonomy" id="946362"/>
    <lineage>
        <taxon>Eukaryota</taxon>
        <taxon>Choanoflagellata</taxon>
        <taxon>Craspedida</taxon>
        <taxon>Salpingoecidae</taxon>
        <taxon>Salpingoeca</taxon>
    </lineage>
</organism>
<name>F2U699_SALR5</name>
<feature type="region of interest" description="Disordered" evidence="4">
    <location>
        <begin position="271"/>
        <end position="308"/>
    </location>
</feature>
<protein>
    <submittedName>
        <fullName evidence="5">Uncharacterized protein</fullName>
    </submittedName>
</protein>
<dbReference type="EMBL" id="GL832962">
    <property type="protein sequence ID" value="EGD83040.1"/>
    <property type="molecule type" value="Genomic_DNA"/>
</dbReference>
<feature type="compositionally biased region" description="Low complexity" evidence="4">
    <location>
        <begin position="446"/>
        <end position="456"/>
    </location>
</feature>
<dbReference type="KEGG" id="sre:PTSG_03678"/>
<gene>
    <name evidence="5" type="ORF">PTSG_03678</name>
</gene>
<dbReference type="GO" id="GO:1990817">
    <property type="term" value="F:poly(A) RNA polymerase activity"/>
    <property type="evidence" value="ECO:0007669"/>
    <property type="project" value="UniProtKB-EC"/>
</dbReference>
<dbReference type="Proteomes" id="UP000007799">
    <property type="component" value="Unassembled WGS sequence"/>
</dbReference>
<evidence type="ECO:0000256" key="2">
    <source>
        <dbReference type="ARBA" id="ARBA00022679"/>
    </source>
</evidence>
<comment type="catalytic activity">
    <reaction evidence="3">
        <text>RNA(n) + ATP = RNA(n)-3'-adenine ribonucleotide + diphosphate</text>
        <dbReference type="Rhea" id="RHEA:11332"/>
        <dbReference type="Rhea" id="RHEA-COMP:14527"/>
        <dbReference type="Rhea" id="RHEA-COMP:17347"/>
        <dbReference type="ChEBI" id="CHEBI:30616"/>
        <dbReference type="ChEBI" id="CHEBI:33019"/>
        <dbReference type="ChEBI" id="CHEBI:140395"/>
        <dbReference type="ChEBI" id="CHEBI:173115"/>
        <dbReference type="EC" id="2.7.7.19"/>
    </reaction>
    <physiologicalReaction direction="left-to-right" evidence="3">
        <dbReference type="Rhea" id="RHEA:11333"/>
    </physiologicalReaction>
</comment>
<comment type="similarity">
    <text evidence="1">Belongs to the TENT family.</text>
</comment>
<evidence type="ECO:0000256" key="1">
    <source>
        <dbReference type="ARBA" id="ARBA00007631"/>
    </source>
</evidence>
<accession>F2U699</accession>
<evidence type="ECO:0000256" key="4">
    <source>
        <dbReference type="SAM" id="MobiDB-lite"/>
    </source>
</evidence>
<evidence type="ECO:0000313" key="6">
    <source>
        <dbReference type="Proteomes" id="UP000007799"/>
    </source>
</evidence>
<sequence>MLPSSKQHTKLPSKRDLVPKQFLSVMSSPRLVLPATPEAVSCMRNVGTLEPSQVFRLQTAMANPIKLRSGTFLASSWPTVEARPLTLAWEIADLCEKRGIAVKDVRLEGHIVAYCMDPAKDCKLLEVVFRLTTTSRDALVATREVVLDALRKYLPSRWATQDAHMVAAAYMQSMQITPPDNTDDIHATFLVPGTAGSPSMQCKFVQRAQPPPTLDEYGVQILLTRDQLTTFLQAHANGSRLRPPCTPTPTVRFECLVGTPEQALEVLTPSRRVATNKKNKRAPLQPISQPSWNTPIKHQPTATELPLPTTMKGKAEAYSSAATNQCFDFVTCSCWKSSSTDQSSRRGTSSSFASSATTPSSSSSSIQSPASSSLSSSTRTSASETPSSVHIDQVVVCDVDRLTRAPLYTMQAQVVPPPLPGDAQGKRASLVHMPRLPPQRHPLSYTATNNTRRATNPRPPPVRL</sequence>
<evidence type="ECO:0000313" key="5">
    <source>
        <dbReference type="EMBL" id="EGD83040.1"/>
    </source>
</evidence>
<dbReference type="InterPro" id="IPR012937">
    <property type="entry name" value="TET5"/>
</dbReference>
<dbReference type="RefSeq" id="XP_004995404.1">
    <property type="nucleotide sequence ID" value="XM_004995347.1"/>
</dbReference>
<dbReference type="AlphaFoldDB" id="F2U699"/>
<dbReference type="InParanoid" id="F2U699"/>
<dbReference type="Pfam" id="PF07984">
    <property type="entry name" value="NTP_transf_7"/>
    <property type="match status" value="1"/>
</dbReference>
<dbReference type="GeneID" id="16075986"/>
<feature type="region of interest" description="Disordered" evidence="4">
    <location>
        <begin position="338"/>
        <end position="388"/>
    </location>
</feature>
<reference evidence="5" key="1">
    <citation type="submission" date="2009-08" db="EMBL/GenBank/DDBJ databases">
        <title>Annotation of Salpingoeca rosetta.</title>
        <authorList>
            <consortium name="The Broad Institute Genome Sequencing Platform"/>
            <person name="Russ C."/>
            <person name="Cuomo C."/>
            <person name="Burger G."/>
            <person name="Gray M.W."/>
            <person name="Holland P.W.H."/>
            <person name="King N."/>
            <person name="Lang F.B.F."/>
            <person name="Roger A.J."/>
            <person name="Ruiz-Trillo I."/>
            <person name="Young S.K."/>
            <person name="Zeng Q."/>
            <person name="Gargeya S."/>
            <person name="Alvarado L."/>
            <person name="Berlin A."/>
            <person name="Chapman S.B."/>
            <person name="Chen Z."/>
            <person name="Freedman E."/>
            <person name="Gellesch M."/>
            <person name="Goldberg J."/>
            <person name="Griggs A."/>
            <person name="Gujja S."/>
            <person name="Heilman E."/>
            <person name="Heiman D."/>
            <person name="Howarth C."/>
            <person name="Mehta T."/>
            <person name="Neiman D."/>
            <person name="Pearson M."/>
            <person name="Roberts A."/>
            <person name="Saif S."/>
            <person name="Shea T."/>
            <person name="Shenoy N."/>
            <person name="Sisk P."/>
            <person name="Stolte C."/>
            <person name="Sykes S."/>
            <person name="White J."/>
            <person name="Yandava C."/>
            <person name="Haas B."/>
            <person name="Nusbaum C."/>
            <person name="Birren B."/>
        </authorList>
    </citation>
    <scope>NUCLEOTIDE SEQUENCE [LARGE SCALE GENOMIC DNA]</scope>
    <source>
        <strain evidence="5">ATCC 50818</strain>
    </source>
</reference>
<proteinExistence type="inferred from homology"/>
<feature type="compositionally biased region" description="Polar residues" evidence="4">
    <location>
        <begin position="286"/>
        <end position="302"/>
    </location>
</feature>
<feature type="non-terminal residue" evidence="5">
    <location>
        <position position="1"/>
    </location>
</feature>
<feature type="region of interest" description="Disordered" evidence="4">
    <location>
        <begin position="435"/>
        <end position="464"/>
    </location>
</feature>
<dbReference type="OrthoDB" id="10065073at2759"/>
<keyword evidence="6" id="KW-1185">Reference proteome</keyword>
<keyword evidence="2" id="KW-0808">Transferase</keyword>